<evidence type="ECO:0000256" key="3">
    <source>
        <dbReference type="ARBA" id="ARBA00022989"/>
    </source>
</evidence>
<keyword evidence="7" id="KW-0325">Glycoprotein</keyword>
<feature type="region of interest" description="Disordered" evidence="9">
    <location>
        <begin position="1110"/>
        <end position="1145"/>
    </location>
</feature>
<feature type="transmembrane region" description="Helical" evidence="10">
    <location>
        <begin position="870"/>
        <end position="888"/>
    </location>
</feature>
<keyword evidence="4" id="KW-0297">G-protein coupled receptor</keyword>
<dbReference type="Gene3D" id="3.40.190.10">
    <property type="entry name" value="Periplasmic binding protein-like II"/>
    <property type="match status" value="1"/>
</dbReference>
<dbReference type="GO" id="GO:0038039">
    <property type="term" value="C:G protein-coupled receptor heterodimeric complex"/>
    <property type="evidence" value="ECO:0007669"/>
    <property type="project" value="TreeGrafter"/>
</dbReference>
<evidence type="ECO:0000256" key="2">
    <source>
        <dbReference type="ARBA" id="ARBA00022692"/>
    </source>
</evidence>
<feature type="transmembrane region" description="Helical" evidence="10">
    <location>
        <begin position="966"/>
        <end position="984"/>
    </location>
</feature>
<dbReference type="EMBL" id="JADGJD010000508">
    <property type="protein sequence ID" value="KAJ3050480.1"/>
    <property type="molecule type" value="Genomic_DNA"/>
</dbReference>
<keyword evidence="5 10" id="KW-0472">Membrane</keyword>
<sequence length="1145" mass="128367">MQTWYYDANGYGGMQWKGPIYFIQNDVPQYEALIIFIASATRQPKQLAVTFKDGTVSGSATPNVPLDKFTNRKISVLRWTRIVVPLNSTLFKASGSKNYNTFWVQNNVDAGAQIYFAAYFGAIPEEPAIATVTAPPPVPTYTFDADDYYLTWEQTLLRPDTGQWAQWRCSQDEPTISLEDMFDVNIQAFRRLVYAKGKQVPMIIHDNALLANGEWTIYGIWGSTIKVDAQRFPHPALVCALHNADYFIIGNRTQASRILVAWMPDVAEDIPHAIGAYATYVKRNKKDGKDQVAVFMQVRYTDEFYSWKLSTLMPFDCRNNLAYDDIWKCPDHIFFRDSQMGVMHHSLDRLLELSTLEEKYFKKTGFKASMEVKSELNAGFDVLLIRCHAKIYPIVKTITNYNEISYALPFGLVFDNWFVNSTNIQKLGLDSPPPNGNWGSSWWRAWNLQVFQTYIDKMLEAGLSDILTLPAGVEMTETKFANYLGYTYGASVLDSKGRCGLDENMERALTETIVKWRQQTNWEHYNDTSKFPNTGVLQWRGTYSPLWPEFQAWMNAEPKDDPRDEPYMNYADASSNQVPNTAWLSAQPGFTINQAYGSDMMRIYPPTGVASVRATLIGINKFVRNPEFAYEALMQAFATNERYQTNAPAAERNGRGGVSGYTSVAYSPMYKISGKTFYSSLLEHAMFVGSPVAQSPSYGEIESANPVQLAFNDILYKKRPVKEALQRACVIINNLTRPACSRYEMVPYLEEDPKTNQATLKYKWADNKTECRDDVAGAQILLSPIANVVSTPYVSGRSHLGKTMMAIAIVGIIIDVVLLALFVVKRHHPVIRAASKSFSFLILFGGITALSSVLMRTVSDKDLGWASCFGPYWFFAIGYALVLGSLFVKTYRIDRIFRNKEIGFKINDLTLFSYLGIIVAVEIFLLLLLQFWLSDHREEVEIVIDFSSGMTVKQRQCPAVHMVPSALLYIWNALLIVAAATFSYRTRHVSSAYNENIFTVAAIGVISVVSIVIVPVLQITSSSVAAYLLICLGTVLGAVIPILIFAIPKLLVAFDIMTFTDELSVMSVRPHSEISDAVATGRRTAETGKTGHTVTVGSFRKKSVSGIRKSRTMISEAESENSRTGTGSAATGRMVAEIDAEDGLR</sequence>
<evidence type="ECO:0000256" key="5">
    <source>
        <dbReference type="ARBA" id="ARBA00023136"/>
    </source>
</evidence>
<evidence type="ECO:0000256" key="7">
    <source>
        <dbReference type="ARBA" id="ARBA00023180"/>
    </source>
</evidence>
<dbReference type="Proteomes" id="UP001212841">
    <property type="component" value="Unassembled WGS sequence"/>
</dbReference>
<evidence type="ECO:0000256" key="8">
    <source>
        <dbReference type="ARBA" id="ARBA00023224"/>
    </source>
</evidence>
<proteinExistence type="predicted"/>
<keyword evidence="13" id="KW-1185">Reference proteome</keyword>
<dbReference type="PROSITE" id="PS50259">
    <property type="entry name" value="G_PROTEIN_RECEP_F3_4"/>
    <property type="match status" value="1"/>
</dbReference>
<dbReference type="GO" id="GO:0004965">
    <property type="term" value="F:G protein-coupled GABA receptor activity"/>
    <property type="evidence" value="ECO:0007669"/>
    <property type="project" value="InterPro"/>
</dbReference>
<dbReference type="PANTHER" id="PTHR10519">
    <property type="entry name" value="GABA-B RECEPTOR"/>
    <property type="match status" value="1"/>
</dbReference>
<gene>
    <name evidence="12" type="primary">GABBR2_2</name>
    <name evidence="12" type="ORF">HK097_008561</name>
</gene>
<feature type="transmembrane region" description="Helical" evidence="10">
    <location>
        <begin position="996"/>
        <end position="1018"/>
    </location>
</feature>
<feature type="transmembrane region" description="Helical" evidence="10">
    <location>
        <begin position="837"/>
        <end position="858"/>
    </location>
</feature>
<feature type="transmembrane region" description="Helical" evidence="10">
    <location>
        <begin position="909"/>
        <end position="933"/>
    </location>
</feature>
<evidence type="ECO:0000313" key="12">
    <source>
        <dbReference type="EMBL" id="KAJ3050480.1"/>
    </source>
</evidence>
<comment type="subcellular location">
    <subcellularLocation>
        <location evidence="1">Membrane</location>
        <topology evidence="1">Multi-pass membrane protein</topology>
    </subcellularLocation>
</comment>
<dbReference type="AlphaFoldDB" id="A0AAD5SAA1"/>
<reference evidence="12" key="1">
    <citation type="submission" date="2020-05" db="EMBL/GenBank/DDBJ databases">
        <title>Phylogenomic resolution of chytrid fungi.</title>
        <authorList>
            <person name="Stajich J.E."/>
            <person name="Amses K."/>
            <person name="Simmons R."/>
            <person name="Seto K."/>
            <person name="Myers J."/>
            <person name="Bonds A."/>
            <person name="Quandt C.A."/>
            <person name="Barry K."/>
            <person name="Liu P."/>
            <person name="Grigoriev I."/>
            <person name="Longcore J.E."/>
            <person name="James T.Y."/>
        </authorList>
    </citation>
    <scope>NUCLEOTIDE SEQUENCE</scope>
    <source>
        <strain evidence="12">JEL0318</strain>
    </source>
</reference>
<evidence type="ECO:0000256" key="6">
    <source>
        <dbReference type="ARBA" id="ARBA00023170"/>
    </source>
</evidence>
<dbReference type="Pfam" id="PF00003">
    <property type="entry name" value="7tm_3"/>
    <property type="match status" value="1"/>
</dbReference>
<keyword evidence="8" id="KW-0807">Transducer</keyword>
<dbReference type="PRINTS" id="PR01176">
    <property type="entry name" value="GABABRECEPTR"/>
</dbReference>
<protein>
    <submittedName>
        <fullName evidence="12">Gamma-aminobutyric acid type B receptor subunit 2</fullName>
    </submittedName>
</protein>
<accession>A0AAD5SAA1</accession>
<evidence type="ECO:0000259" key="11">
    <source>
        <dbReference type="PROSITE" id="PS50259"/>
    </source>
</evidence>
<keyword evidence="3 10" id="KW-1133">Transmembrane helix</keyword>
<feature type="transmembrane region" description="Helical" evidence="10">
    <location>
        <begin position="804"/>
        <end position="825"/>
    </location>
</feature>
<feature type="domain" description="G-protein coupled receptors family 3 profile" evidence="11">
    <location>
        <begin position="800"/>
        <end position="1052"/>
    </location>
</feature>
<feature type="transmembrane region" description="Helical" evidence="10">
    <location>
        <begin position="1024"/>
        <end position="1047"/>
    </location>
</feature>
<dbReference type="InterPro" id="IPR002455">
    <property type="entry name" value="GPCR3_GABA-B"/>
</dbReference>
<evidence type="ECO:0000256" key="10">
    <source>
        <dbReference type="SAM" id="Phobius"/>
    </source>
</evidence>
<evidence type="ECO:0000256" key="4">
    <source>
        <dbReference type="ARBA" id="ARBA00023040"/>
    </source>
</evidence>
<evidence type="ECO:0000256" key="9">
    <source>
        <dbReference type="SAM" id="MobiDB-lite"/>
    </source>
</evidence>
<evidence type="ECO:0000256" key="1">
    <source>
        <dbReference type="ARBA" id="ARBA00004141"/>
    </source>
</evidence>
<evidence type="ECO:0000313" key="13">
    <source>
        <dbReference type="Proteomes" id="UP001212841"/>
    </source>
</evidence>
<dbReference type="InterPro" id="IPR017978">
    <property type="entry name" value="GPCR_3_C"/>
</dbReference>
<keyword evidence="6 12" id="KW-0675">Receptor</keyword>
<keyword evidence="2 10" id="KW-0812">Transmembrane</keyword>
<organism evidence="12 13">
    <name type="scientific">Rhizophlyctis rosea</name>
    <dbReference type="NCBI Taxonomy" id="64517"/>
    <lineage>
        <taxon>Eukaryota</taxon>
        <taxon>Fungi</taxon>
        <taxon>Fungi incertae sedis</taxon>
        <taxon>Chytridiomycota</taxon>
        <taxon>Chytridiomycota incertae sedis</taxon>
        <taxon>Chytridiomycetes</taxon>
        <taxon>Rhizophlyctidales</taxon>
        <taxon>Rhizophlyctidaceae</taxon>
        <taxon>Rhizophlyctis</taxon>
    </lineage>
</organism>
<dbReference type="PANTHER" id="PTHR10519:SF20">
    <property type="entry name" value="G-PROTEIN COUPLED RECEPTOR 156-RELATED"/>
    <property type="match status" value="1"/>
</dbReference>
<name>A0AAD5SAA1_9FUNG</name>
<comment type="caution">
    <text evidence="12">The sequence shown here is derived from an EMBL/GenBank/DDBJ whole genome shotgun (WGS) entry which is preliminary data.</text>
</comment>